<dbReference type="AlphaFoldDB" id="G8C3D2"/>
<reference evidence="1" key="1">
    <citation type="submission" date="2011-11" db="EMBL/GenBank/DDBJ databases">
        <title>Complete genome sequence of Candidatus Mycoplasma haemominutum.</title>
        <authorList>
            <person name="Barker E.N."/>
            <person name="Darby A.C."/>
            <person name="Helps C.R."/>
            <person name="Peters I.R."/>
            <person name="Hughes M.A."/>
            <person name="Radford A.D."/>
            <person name="Novacco M."/>
            <person name="Boretti F."/>
            <person name="Hofmann-Lehmann R."/>
            <person name="Tasker S."/>
        </authorList>
    </citation>
    <scope>NUCLEOTIDE SEQUENCE</scope>
    <source>
        <strain evidence="1">Birmingham 1</strain>
    </source>
</reference>
<sequence>MVNFWVSLLRSIILAIAKRLILSKIISLLTKRRYKKQQLKKSKSEPIEVVAAPENASI</sequence>
<accession>G8C3D2</accession>
<gene>
    <name evidence="1" type="ORF">MHM_03120</name>
</gene>
<organism evidence="1">
    <name type="scientific">Candidatus Mycoplasma haematominutum 'Birmingham 1'</name>
    <dbReference type="NCBI Taxonomy" id="1116213"/>
    <lineage>
        <taxon>Bacteria</taxon>
        <taxon>Bacillati</taxon>
        <taxon>Mycoplasmatota</taxon>
        <taxon>Mollicutes</taxon>
        <taxon>Mycoplasmataceae</taxon>
        <taxon>Mycoplasma</taxon>
    </lineage>
</organism>
<reference evidence="1" key="2">
    <citation type="submission" date="2011-11" db="EMBL/GenBank/DDBJ databases">
        <authorList>
            <person name="Barker E."/>
        </authorList>
    </citation>
    <scope>NUCLEOTIDE SEQUENCE</scope>
    <source>
        <strain evidence="1">Birmingham 1</strain>
    </source>
</reference>
<name>G8C3D2_9MOLU</name>
<protein>
    <submittedName>
        <fullName evidence="1">Uncharacterized protein</fullName>
    </submittedName>
</protein>
<dbReference type="RefSeq" id="WP_015511695.1">
    <property type="nucleotide sequence ID" value="NC_021007.1"/>
</dbReference>
<proteinExistence type="predicted"/>
<dbReference type="KEGG" id="mhb:MHM_03120"/>
<dbReference type="HOGENOM" id="CLU_2970871_0_0_14"/>
<evidence type="ECO:0000313" key="1">
    <source>
        <dbReference type="EMBL" id="CCE66830.1"/>
    </source>
</evidence>
<dbReference type="PATRIC" id="fig|1116213.3.peg.332"/>
<dbReference type="EMBL" id="HE613254">
    <property type="protein sequence ID" value="CCE66830.1"/>
    <property type="molecule type" value="Genomic_DNA"/>
</dbReference>